<dbReference type="GO" id="GO:0005634">
    <property type="term" value="C:nucleus"/>
    <property type="evidence" value="ECO:0007669"/>
    <property type="project" value="TreeGrafter"/>
</dbReference>
<dbReference type="CTD" id="51335"/>
<dbReference type="KEGG" id="gmh:115552572"/>
<reference evidence="3" key="1">
    <citation type="submission" date="2019-07" db="EMBL/GenBank/DDBJ databases">
        <authorList>
            <consortium name="Wellcome Sanger Institute Data Sharing"/>
        </authorList>
    </citation>
    <scope>NUCLEOTIDE SEQUENCE [LARGE SCALE GENOMIC DNA]</scope>
</reference>
<dbReference type="Pfam" id="PF06413">
    <property type="entry name" value="Neugrin"/>
    <property type="match status" value="2"/>
</dbReference>
<dbReference type="OMA" id="KYHIMRR"/>
<dbReference type="InterPro" id="IPR010487">
    <property type="entry name" value="NGRN/Rrg9"/>
</dbReference>
<feature type="region of interest" description="Disordered" evidence="1">
    <location>
        <begin position="169"/>
        <end position="206"/>
    </location>
</feature>
<dbReference type="PANTHER" id="PTHR13475">
    <property type="entry name" value="NEUGRIN"/>
    <property type="match status" value="1"/>
</dbReference>
<gene>
    <name evidence="3" type="primary">ngrn</name>
</gene>
<feature type="region of interest" description="Disordered" evidence="1">
    <location>
        <begin position="220"/>
        <end position="291"/>
    </location>
</feature>
<feature type="compositionally biased region" description="Acidic residues" evidence="1">
    <location>
        <begin position="277"/>
        <end position="291"/>
    </location>
</feature>
<reference evidence="3" key="2">
    <citation type="submission" date="2025-08" db="UniProtKB">
        <authorList>
            <consortium name="Ensembl"/>
        </authorList>
    </citation>
    <scope>IDENTIFICATION</scope>
</reference>
<dbReference type="AlphaFoldDB" id="A0A8C5AFJ8"/>
<evidence type="ECO:0000313" key="3">
    <source>
        <dbReference type="Ensembl" id="ENSGMOP00000030816.1"/>
    </source>
</evidence>
<dbReference type="OrthoDB" id="6415470at2759"/>
<keyword evidence="2" id="KW-0732">Signal</keyword>
<dbReference type="Ensembl" id="ENSGMOT00000029385.1">
    <property type="protein sequence ID" value="ENSGMOP00000030816.1"/>
    <property type="gene ID" value="ENSGMOG00000029993.1"/>
</dbReference>
<dbReference type="PANTHER" id="PTHR13475:SF3">
    <property type="entry name" value="NEUGRIN"/>
    <property type="match status" value="1"/>
</dbReference>
<dbReference type="RefSeq" id="XP_030224661.1">
    <property type="nucleotide sequence ID" value="XM_030368801.1"/>
</dbReference>
<reference evidence="3" key="3">
    <citation type="submission" date="2025-09" db="UniProtKB">
        <authorList>
            <consortium name="Ensembl"/>
        </authorList>
    </citation>
    <scope>IDENTIFICATION</scope>
</reference>
<dbReference type="GeneID" id="115552572"/>
<feature type="compositionally biased region" description="Polar residues" evidence="1">
    <location>
        <begin position="177"/>
        <end position="190"/>
    </location>
</feature>
<sequence length="328" mass="35582">MPAGVVSLVSRLCALSLMPTVSSKSCRFASRDVKAWTKHNFAQRVPGRRQAQDQNTLNEDGTMVDVEDNLDAIHSEERKRKIAVKFSKIKRRMTPSGAPERSLSWDTIEQIRYLRREQPEEWTVERLAEGFGVPPDDILRVLKSKFNPTAPRKVKQDASVLARLGQQPERLPAGGAPQSSLLQLPAQNPPTMFGAGDGASGSAGTLVPSANRMLLTPRVQEGRGGGELCGTPPGSGHASLATRPKPLSLTTVVESGRLTPAPSVSEEDHRGAPPVEGGEDDGGEEERWDGEVLTESDLEGLMLTTKPSPAVKVGKDFFDREGAFLYRI</sequence>
<protein>
    <submittedName>
        <fullName evidence="3">Neugrin, neurite outgrowth associated</fullName>
    </submittedName>
</protein>
<evidence type="ECO:0000313" key="4">
    <source>
        <dbReference type="Proteomes" id="UP000694546"/>
    </source>
</evidence>
<name>A0A8C5AFJ8_GADMO</name>
<evidence type="ECO:0000256" key="1">
    <source>
        <dbReference type="SAM" id="MobiDB-lite"/>
    </source>
</evidence>
<accession>A0A8C5AFJ8</accession>
<organism evidence="3 4">
    <name type="scientific">Gadus morhua</name>
    <name type="common">Atlantic cod</name>
    <dbReference type="NCBI Taxonomy" id="8049"/>
    <lineage>
        <taxon>Eukaryota</taxon>
        <taxon>Metazoa</taxon>
        <taxon>Chordata</taxon>
        <taxon>Craniata</taxon>
        <taxon>Vertebrata</taxon>
        <taxon>Euteleostomi</taxon>
        <taxon>Actinopterygii</taxon>
        <taxon>Neopterygii</taxon>
        <taxon>Teleostei</taxon>
        <taxon>Neoteleostei</taxon>
        <taxon>Acanthomorphata</taxon>
        <taxon>Zeiogadaria</taxon>
        <taxon>Gadariae</taxon>
        <taxon>Gadiformes</taxon>
        <taxon>Gadoidei</taxon>
        <taxon>Gadidae</taxon>
        <taxon>Gadus</taxon>
    </lineage>
</organism>
<proteinExistence type="predicted"/>
<dbReference type="GeneTree" id="ENSGT00390000014472"/>
<feature type="signal peptide" evidence="2">
    <location>
        <begin position="1"/>
        <end position="23"/>
    </location>
</feature>
<dbReference type="Proteomes" id="UP000694546">
    <property type="component" value="Chromosome 1"/>
</dbReference>
<evidence type="ECO:0000256" key="2">
    <source>
        <dbReference type="SAM" id="SignalP"/>
    </source>
</evidence>
<feature type="chain" id="PRO_5034795634" evidence="2">
    <location>
        <begin position="24"/>
        <end position="328"/>
    </location>
</feature>
<keyword evidence="4" id="KW-1185">Reference proteome</keyword>